<evidence type="ECO:0000313" key="3">
    <source>
        <dbReference type="EMBL" id="KAA1129033.1"/>
    </source>
</evidence>
<protein>
    <submittedName>
        <fullName evidence="3">Uncharacterized protein</fullName>
    </submittedName>
</protein>
<evidence type="ECO:0000313" key="2">
    <source>
        <dbReference type="EMBL" id="KAA1094551.1"/>
    </source>
</evidence>
<dbReference type="Proteomes" id="UP000325313">
    <property type="component" value="Unassembled WGS sequence"/>
</dbReference>
<evidence type="ECO:0000313" key="5">
    <source>
        <dbReference type="Proteomes" id="UP000325313"/>
    </source>
</evidence>
<keyword evidence="4" id="KW-1185">Reference proteome</keyword>
<feature type="region of interest" description="Disordered" evidence="1">
    <location>
        <begin position="1"/>
        <end position="72"/>
    </location>
</feature>
<feature type="compositionally biased region" description="Basic and acidic residues" evidence="1">
    <location>
        <begin position="1"/>
        <end position="19"/>
    </location>
</feature>
<dbReference type="EMBL" id="VSWC01000079">
    <property type="protein sequence ID" value="KAA1094551.1"/>
    <property type="molecule type" value="Genomic_DNA"/>
</dbReference>
<proteinExistence type="predicted"/>
<comment type="caution">
    <text evidence="3">The sequence shown here is derived from an EMBL/GenBank/DDBJ whole genome shotgun (WGS) entry which is preliminary data.</text>
</comment>
<evidence type="ECO:0000313" key="4">
    <source>
        <dbReference type="Proteomes" id="UP000324748"/>
    </source>
</evidence>
<gene>
    <name evidence="2" type="ORF">PGT21_024611</name>
    <name evidence="3" type="ORF">PGTUg99_025274</name>
</gene>
<sequence length="72" mass="7890">MSSEKIPEKAGIDERHDRSTNQLNTANQTGGIAFANPNPPMSATIQGGRAFALPREPTHDEEELDHASYQEL</sequence>
<name>A0A5B0RVZ5_PUCGR</name>
<dbReference type="EMBL" id="VDEP01000138">
    <property type="protein sequence ID" value="KAA1129033.1"/>
    <property type="molecule type" value="Genomic_DNA"/>
</dbReference>
<evidence type="ECO:0000256" key="1">
    <source>
        <dbReference type="SAM" id="MobiDB-lite"/>
    </source>
</evidence>
<accession>A0A5B0RVZ5</accession>
<feature type="compositionally biased region" description="Polar residues" evidence="1">
    <location>
        <begin position="20"/>
        <end position="30"/>
    </location>
</feature>
<dbReference type="AlphaFoldDB" id="A0A5B0RVZ5"/>
<dbReference type="Proteomes" id="UP000324748">
    <property type="component" value="Unassembled WGS sequence"/>
</dbReference>
<organism evidence="3 5">
    <name type="scientific">Puccinia graminis f. sp. tritici</name>
    <dbReference type="NCBI Taxonomy" id="56615"/>
    <lineage>
        <taxon>Eukaryota</taxon>
        <taxon>Fungi</taxon>
        <taxon>Dikarya</taxon>
        <taxon>Basidiomycota</taxon>
        <taxon>Pucciniomycotina</taxon>
        <taxon>Pucciniomycetes</taxon>
        <taxon>Pucciniales</taxon>
        <taxon>Pucciniaceae</taxon>
        <taxon>Puccinia</taxon>
    </lineage>
</organism>
<reference evidence="4 5" key="1">
    <citation type="submission" date="2019-05" db="EMBL/GenBank/DDBJ databases">
        <title>Emergence of the Ug99 lineage of the wheat stem rust pathogen through somatic hybridization.</title>
        <authorList>
            <person name="Li F."/>
            <person name="Upadhyaya N.M."/>
            <person name="Sperschneider J."/>
            <person name="Matny O."/>
            <person name="Nguyen-Phuc H."/>
            <person name="Mago R."/>
            <person name="Raley C."/>
            <person name="Miller M.E."/>
            <person name="Silverstein K.A.T."/>
            <person name="Henningsen E."/>
            <person name="Hirsch C.D."/>
            <person name="Visser B."/>
            <person name="Pretorius Z.A."/>
            <person name="Steffenson B.J."/>
            <person name="Schwessinger B."/>
            <person name="Dodds P.N."/>
            <person name="Figueroa M."/>
        </authorList>
    </citation>
    <scope>NUCLEOTIDE SEQUENCE [LARGE SCALE GENOMIC DNA]</scope>
    <source>
        <strain evidence="2">21-0</strain>
        <strain evidence="3 5">Ug99</strain>
    </source>
</reference>